<accession>G8R273</accession>
<evidence type="ECO:0000313" key="2">
    <source>
        <dbReference type="Proteomes" id="UP000005631"/>
    </source>
</evidence>
<dbReference type="eggNOG" id="COG1846">
    <property type="taxonomic scope" value="Bacteria"/>
</dbReference>
<dbReference type="RefSeq" id="WP_014201184.1">
    <property type="nucleotide sequence ID" value="NC_016599.1"/>
</dbReference>
<name>G8R273_OWEHD</name>
<gene>
    <name evidence="1" type="ordered locus">Oweho_0810</name>
</gene>
<reference evidence="1 2" key="1">
    <citation type="journal article" date="2012" name="Stand. Genomic Sci.">
        <title>Genome sequence of the orange-pigmented seawater bacterium Owenweeksia hongkongensis type strain (UST20020801(T)).</title>
        <authorList>
            <person name="Riedel T."/>
            <person name="Held B."/>
            <person name="Nolan M."/>
            <person name="Lucas S."/>
            <person name="Lapidus A."/>
            <person name="Tice H."/>
            <person name="Del Rio T.G."/>
            <person name="Cheng J.F."/>
            <person name="Han C."/>
            <person name="Tapia R."/>
            <person name="Goodwin L.A."/>
            <person name="Pitluck S."/>
            <person name="Liolios K."/>
            <person name="Mavromatis K."/>
            <person name="Pagani I."/>
            <person name="Ivanova N."/>
            <person name="Mikhailova N."/>
            <person name="Pati A."/>
            <person name="Chen A."/>
            <person name="Palaniappan K."/>
            <person name="Rohde M."/>
            <person name="Tindall B.J."/>
            <person name="Detter J.C."/>
            <person name="Goker M."/>
            <person name="Woyke T."/>
            <person name="Bristow J."/>
            <person name="Eisen J.A."/>
            <person name="Markowitz V."/>
            <person name="Hugenholtz P."/>
            <person name="Klenk H.P."/>
            <person name="Kyrpides N.C."/>
        </authorList>
    </citation>
    <scope>NUCLEOTIDE SEQUENCE</scope>
    <source>
        <strain evidence="2">DSM 17368 / JCM 12287 / NRRL B-23963</strain>
    </source>
</reference>
<protein>
    <submittedName>
        <fullName evidence="1">Uncharacterized protein</fullName>
    </submittedName>
</protein>
<dbReference type="STRING" id="926562.Oweho_0810"/>
<dbReference type="KEGG" id="oho:Oweho_0810"/>
<dbReference type="InterPro" id="IPR032580">
    <property type="entry name" value="SatD"/>
</dbReference>
<dbReference type="Proteomes" id="UP000005631">
    <property type="component" value="Chromosome"/>
</dbReference>
<dbReference type="Pfam" id="PF16264">
    <property type="entry name" value="SatD"/>
    <property type="match status" value="1"/>
</dbReference>
<sequence>MTSVIIGDIINSRNSETPKQWLNSLKTVLNEIGPEPKVWEIFRGDSFQVEVTDPKKALLTTLKIKAALRSAVNLDVRMAIGIGEKSYNATKITEANGDAFVRAGELFENLKKHTLALSSPWTDVDSQMNLNIELALLTIDNWTQNSAKTVQLSIAHPKATQSDLAKMLNISQSSVSERQKRAGFDEIMKMNQRYELLISQKLKEI</sequence>
<dbReference type="HOGENOM" id="CLU_085936_1_0_10"/>
<dbReference type="EMBL" id="CP003156">
    <property type="protein sequence ID" value="AEV31823.1"/>
    <property type="molecule type" value="Genomic_DNA"/>
</dbReference>
<dbReference type="AlphaFoldDB" id="G8R273"/>
<dbReference type="PATRIC" id="fig|926562.3.peg.827"/>
<organism evidence="1 2">
    <name type="scientific">Owenweeksia hongkongensis (strain DSM 17368 / CIP 108786 / JCM 12287 / NRRL B-23963 / UST20020801)</name>
    <dbReference type="NCBI Taxonomy" id="926562"/>
    <lineage>
        <taxon>Bacteria</taxon>
        <taxon>Pseudomonadati</taxon>
        <taxon>Bacteroidota</taxon>
        <taxon>Flavobacteriia</taxon>
        <taxon>Flavobacteriales</taxon>
        <taxon>Owenweeksiaceae</taxon>
        <taxon>Owenweeksia</taxon>
    </lineage>
</organism>
<evidence type="ECO:0000313" key="1">
    <source>
        <dbReference type="EMBL" id="AEV31823.1"/>
    </source>
</evidence>
<keyword evidence="2" id="KW-1185">Reference proteome</keyword>
<proteinExistence type="predicted"/>
<dbReference type="OrthoDB" id="7064118at2"/>